<gene>
    <name evidence="1" type="ORF">H9705_09485</name>
</gene>
<dbReference type="EMBL" id="DWWU01000039">
    <property type="protein sequence ID" value="HJC16029.1"/>
    <property type="molecule type" value="Genomic_DNA"/>
</dbReference>
<reference evidence="1" key="2">
    <citation type="submission" date="2021-04" db="EMBL/GenBank/DDBJ databases">
        <authorList>
            <person name="Gilroy R."/>
        </authorList>
    </citation>
    <scope>NUCLEOTIDE SEQUENCE</scope>
    <source>
        <strain evidence="1">CHK185-5351</strain>
    </source>
</reference>
<evidence type="ECO:0000313" key="2">
    <source>
        <dbReference type="Proteomes" id="UP000823849"/>
    </source>
</evidence>
<name>A0A9D2NCA8_9FIRM</name>
<comment type="caution">
    <text evidence="1">The sequence shown here is derived from an EMBL/GenBank/DDBJ whole genome shotgun (WGS) entry which is preliminary data.</text>
</comment>
<dbReference type="AlphaFoldDB" id="A0A9D2NCA8"/>
<dbReference type="Proteomes" id="UP000823849">
    <property type="component" value="Unassembled WGS sequence"/>
</dbReference>
<accession>A0A9D2NCA8</accession>
<organism evidence="1 2">
    <name type="scientific">Candidatus Fusicatenibacter intestinigallinarum</name>
    <dbReference type="NCBI Taxonomy" id="2838598"/>
    <lineage>
        <taxon>Bacteria</taxon>
        <taxon>Bacillati</taxon>
        <taxon>Bacillota</taxon>
        <taxon>Clostridia</taxon>
        <taxon>Lachnospirales</taxon>
        <taxon>Lachnospiraceae</taxon>
        <taxon>Fusicatenibacter</taxon>
    </lineage>
</organism>
<reference evidence="1" key="1">
    <citation type="journal article" date="2021" name="PeerJ">
        <title>Extensive microbial diversity within the chicken gut microbiome revealed by metagenomics and culture.</title>
        <authorList>
            <person name="Gilroy R."/>
            <person name="Ravi A."/>
            <person name="Getino M."/>
            <person name="Pursley I."/>
            <person name="Horton D.L."/>
            <person name="Alikhan N.F."/>
            <person name="Baker D."/>
            <person name="Gharbi K."/>
            <person name="Hall N."/>
            <person name="Watson M."/>
            <person name="Adriaenssens E.M."/>
            <person name="Foster-Nyarko E."/>
            <person name="Jarju S."/>
            <person name="Secka A."/>
            <person name="Antonio M."/>
            <person name="Oren A."/>
            <person name="Chaudhuri R.R."/>
            <person name="La Ragione R."/>
            <person name="Hildebrand F."/>
            <person name="Pallen M.J."/>
        </authorList>
    </citation>
    <scope>NUCLEOTIDE SEQUENCE</scope>
    <source>
        <strain evidence="1">CHK185-5351</strain>
    </source>
</reference>
<protein>
    <submittedName>
        <fullName evidence="1">Uncharacterized protein</fullName>
    </submittedName>
</protein>
<evidence type="ECO:0000313" key="1">
    <source>
        <dbReference type="EMBL" id="HJC16029.1"/>
    </source>
</evidence>
<proteinExistence type="predicted"/>
<sequence length="203" mass="22735">MFVKVPVFKKLLKRAFAAGRMKVKMDESGLTVDCSHFAVWFEREHISNKIKSAIVELAGEIPEEGKAFLAQKSGNQYEMDSAALDARSAFRQTDKRYVQTPIVYSDDYDTYRFLQMAGKTDNIKLVADIFIQLLDPHELDFSAAEGTIQGPYGTENGTMFFWATDLCILAVGAIVPHRGIVKKTMLELADIDFEGDYSGLEEG</sequence>